<evidence type="ECO:0000256" key="3">
    <source>
        <dbReference type="RuleBase" id="RU003718"/>
    </source>
</evidence>
<dbReference type="GO" id="GO:0080043">
    <property type="term" value="F:quercetin 3-O-glucosyltransferase activity"/>
    <property type="evidence" value="ECO:0007669"/>
    <property type="project" value="TreeGrafter"/>
</dbReference>
<reference evidence="5" key="1">
    <citation type="submission" date="2020-01" db="EMBL/GenBank/DDBJ databases">
        <title>Genome sequence of Kobresia littledalei, the first chromosome-level genome in the family Cyperaceae.</title>
        <authorList>
            <person name="Qu G."/>
        </authorList>
    </citation>
    <scope>NUCLEOTIDE SEQUENCE</scope>
    <source>
        <strain evidence="5">C.B.Clarke</strain>
        <tissue evidence="5">Leaf</tissue>
    </source>
</reference>
<dbReference type="PROSITE" id="PS00375">
    <property type="entry name" value="UDPGT"/>
    <property type="match status" value="1"/>
</dbReference>
<dbReference type="Proteomes" id="UP000623129">
    <property type="component" value="Unassembled WGS sequence"/>
</dbReference>
<dbReference type="Pfam" id="PF00201">
    <property type="entry name" value="UDPGT"/>
    <property type="match status" value="1"/>
</dbReference>
<keyword evidence="2 3" id="KW-0808">Transferase</keyword>
<dbReference type="SUPFAM" id="SSF53756">
    <property type="entry name" value="UDP-Glycosyltransferase/glycogen phosphorylase"/>
    <property type="match status" value="1"/>
</dbReference>
<dbReference type="FunFam" id="3.40.50.2000:FF:000027">
    <property type="entry name" value="Glycosyltransferase"/>
    <property type="match status" value="1"/>
</dbReference>
<protein>
    <recommendedName>
        <fullName evidence="4">Glycosyltransferase</fullName>
        <ecNumber evidence="4">2.4.1.-</ecNumber>
    </recommendedName>
</protein>
<evidence type="ECO:0000313" key="5">
    <source>
        <dbReference type="EMBL" id="KAF3326436.1"/>
    </source>
</evidence>
<keyword evidence="6" id="KW-1185">Reference proteome</keyword>
<dbReference type="AlphaFoldDB" id="A0A833QX80"/>
<sequence length="479" mass="53379">MGSIPSEKPHAVCIPFPAQGHITPMLKLAKLLHSNHGFHITFVMTHYNHHRLLKSGALSPQLNVPDFNFESIPDGLPAPPEGFEDATQDIPELCHSTMKTGLKPFREVLKRVNGVNGSPPVSCIISDGVMSFTLDAAEEMGLPEVLFWTTSACGLMGYLHYSDLIERGITPWRDESQLKDEYLDMVLDWIPGMKNIRLRDIPTFIRTTDPNDIMLNFCKHETGRTVKATAILLNTFDELEQPVLDAMKTMLPPIYTVGPLSLLPSKASTVPIRSNLWKEETDCLEWLDGKKPGSVVYVNFGSITVMTNDQLIEFAWGLANSKCDFLWVIRNDLVKGDTALLPPEFSVDIEGRGLLASWCPQEAVLAHPAIGGFLTHSGWNSTIESLSSGVPMVSWPFFAEQQTNCRYVCTDWGVGMEIDNNVKRDEVEGQVRELMAGEKGVQMRNRAVEWMKSAKTATKTSGSSFNNLERLVHDVLLHN</sequence>
<dbReference type="InterPro" id="IPR002213">
    <property type="entry name" value="UDP_glucos_trans"/>
</dbReference>
<accession>A0A833QX80</accession>
<dbReference type="CDD" id="cd03784">
    <property type="entry name" value="GT1_Gtf-like"/>
    <property type="match status" value="1"/>
</dbReference>
<proteinExistence type="inferred from homology"/>
<evidence type="ECO:0000256" key="1">
    <source>
        <dbReference type="ARBA" id="ARBA00009995"/>
    </source>
</evidence>
<dbReference type="GO" id="GO:0080044">
    <property type="term" value="F:quercetin 7-O-glucosyltransferase activity"/>
    <property type="evidence" value="ECO:0007669"/>
    <property type="project" value="TreeGrafter"/>
</dbReference>
<dbReference type="PANTHER" id="PTHR11926:SF774">
    <property type="entry name" value="UDP-GLYCOSYLTRANSFERASE 85A1-RELATED"/>
    <property type="match status" value="1"/>
</dbReference>
<name>A0A833QX80_9POAL</name>
<dbReference type="EMBL" id="SWLB01000018">
    <property type="protein sequence ID" value="KAF3326436.1"/>
    <property type="molecule type" value="Genomic_DNA"/>
</dbReference>
<organism evidence="5 6">
    <name type="scientific">Carex littledalei</name>
    <dbReference type="NCBI Taxonomy" id="544730"/>
    <lineage>
        <taxon>Eukaryota</taxon>
        <taxon>Viridiplantae</taxon>
        <taxon>Streptophyta</taxon>
        <taxon>Embryophyta</taxon>
        <taxon>Tracheophyta</taxon>
        <taxon>Spermatophyta</taxon>
        <taxon>Magnoliopsida</taxon>
        <taxon>Liliopsida</taxon>
        <taxon>Poales</taxon>
        <taxon>Cyperaceae</taxon>
        <taxon>Cyperoideae</taxon>
        <taxon>Cariceae</taxon>
        <taxon>Carex</taxon>
        <taxon>Carex subgen. Euthyceras</taxon>
    </lineage>
</organism>
<dbReference type="OrthoDB" id="5835829at2759"/>
<comment type="similarity">
    <text evidence="1 3">Belongs to the UDP-glycosyltransferase family.</text>
</comment>
<comment type="caution">
    <text evidence="5">The sequence shown here is derived from an EMBL/GenBank/DDBJ whole genome shotgun (WGS) entry which is preliminary data.</text>
</comment>
<evidence type="ECO:0000256" key="4">
    <source>
        <dbReference type="RuleBase" id="RU362057"/>
    </source>
</evidence>
<dbReference type="InterPro" id="IPR035595">
    <property type="entry name" value="UDP_glycos_trans_CS"/>
</dbReference>
<dbReference type="PANTHER" id="PTHR11926">
    <property type="entry name" value="GLUCOSYL/GLUCURONOSYL TRANSFERASES"/>
    <property type="match status" value="1"/>
</dbReference>
<evidence type="ECO:0000313" key="6">
    <source>
        <dbReference type="Proteomes" id="UP000623129"/>
    </source>
</evidence>
<dbReference type="Gene3D" id="3.40.50.2000">
    <property type="entry name" value="Glycogen Phosphorylase B"/>
    <property type="match status" value="2"/>
</dbReference>
<gene>
    <name evidence="5" type="ORF">FCM35_KLT08066</name>
</gene>
<dbReference type="FunFam" id="3.40.50.2000:FF:000055">
    <property type="entry name" value="Glycosyltransferase"/>
    <property type="match status" value="1"/>
</dbReference>
<dbReference type="EC" id="2.4.1.-" evidence="4"/>
<evidence type="ECO:0000256" key="2">
    <source>
        <dbReference type="ARBA" id="ARBA00022679"/>
    </source>
</evidence>
<keyword evidence="3" id="KW-0328">Glycosyltransferase</keyword>